<reference evidence="2" key="1">
    <citation type="submission" date="2021-09" db="EMBL/GenBank/DDBJ databases">
        <title>A high-quality genome of the endoparasitic fungus Hirsutella rhossiliensis with a comparison of Hirsutella genomes reveals transposable elements contributing to genome size variation.</title>
        <authorList>
            <person name="Lin R."/>
            <person name="Jiao Y."/>
            <person name="Sun X."/>
            <person name="Ling J."/>
            <person name="Xie B."/>
            <person name="Cheng X."/>
        </authorList>
    </citation>
    <scope>NUCLEOTIDE SEQUENCE</scope>
    <source>
        <strain evidence="2">HR02</strain>
    </source>
</reference>
<accession>A0A9P8MZ64</accession>
<comment type="caution">
    <text evidence="2">The sequence shown here is derived from an EMBL/GenBank/DDBJ whole genome shotgun (WGS) entry which is preliminary data.</text>
</comment>
<dbReference type="InterPro" id="IPR002575">
    <property type="entry name" value="Aminoglycoside_PTrfase"/>
</dbReference>
<dbReference type="EMBL" id="JAIZPD010000007">
    <property type="protein sequence ID" value="KAH0961797.1"/>
    <property type="molecule type" value="Genomic_DNA"/>
</dbReference>
<sequence>MGTPQDHLPAALSDDQIQALMTSLALPRPTSIEPLQVAAAFHSIYLVHFTGSCAAALRPAQTRNPDGSVTLVLRVAGSHLPRTKTINEVAVMRWVGEHTSIPVPAMVRFDASEDNPVGHEFTLLECAPGRSVDALYPGMSDEAKEALVERLTDVLVELNGHEWSHVGGLRLTHDGAVVPGPVLEDTFWMTPDIAEHWGSGETVATLNPTGPYDSHAALVAAYLGCFARAIDAHVSLAWLRETSPRLRALADHVLLPQETPLSSALASTRLILAHKDLHLANVMATPDGRRLTAVLDWEFAGVVPAPRWDPVRAFLWDGRSSGGGGEEKERMRRLFERALERRGVRPWWLGREDEDAAQRVAEHVWTVVGHARALVEVCPRGQRSDKVDGWRRTLEEALTRLGV</sequence>
<dbReference type="PANTHER" id="PTHR21310">
    <property type="entry name" value="AMINOGLYCOSIDE PHOSPHOTRANSFERASE-RELATED-RELATED"/>
    <property type="match status" value="1"/>
</dbReference>
<dbReference type="Proteomes" id="UP000824596">
    <property type="component" value="Unassembled WGS sequence"/>
</dbReference>
<dbReference type="AlphaFoldDB" id="A0A9P8MZ64"/>
<dbReference type="SUPFAM" id="SSF56112">
    <property type="entry name" value="Protein kinase-like (PK-like)"/>
    <property type="match status" value="1"/>
</dbReference>
<dbReference type="GeneID" id="68356006"/>
<name>A0A9P8MZ64_9HYPO</name>
<keyword evidence="3" id="KW-1185">Reference proteome</keyword>
<gene>
    <name evidence="2" type="ORF">HRG_06877</name>
</gene>
<dbReference type="Pfam" id="PF01636">
    <property type="entry name" value="APH"/>
    <property type="match status" value="1"/>
</dbReference>
<dbReference type="InterPro" id="IPR051678">
    <property type="entry name" value="AGP_Transferase"/>
</dbReference>
<proteinExistence type="predicted"/>
<evidence type="ECO:0000313" key="3">
    <source>
        <dbReference type="Proteomes" id="UP000824596"/>
    </source>
</evidence>
<dbReference type="PANTHER" id="PTHR21310:SF13">
    <property type="entry name" value="AMINOGLYCOSIDE PHOSPHOTRANSFERASE DOMAIN-CONTAINING PROTEIN"/>
    <property type="match status" value="1"/>
</dbReference>
<dbReference type="RefSeq" id="XP_044719310.1">
    <property type="nucleotide sequence ID" value="XM_044865348.1"/>
</dbReference>
<feature type="domain" description="Aminoglycoside phosphotransferase" evidence="1">
    <location>
        <begin position="70"/>
        <end position="313"/>
    </location>
</feature>
<evidence type="ECO:0000313" key="2">
    <source>
        <dbReference type="EMBL" id="KAH0961797.1"/>
    </source>
</evidence>
<dbReference type="Gene3D" id="3.90.1200.10">
    <property type="match status" value="1"/>
</dbReference>
<evidence type="ECO:0000259" key="1">
    <source>
        <dbReference type="Pfam" id="PF01636"/>
    </source>
</evidence>
<dbReference type="OrthoDB" id="2831558at2759"/>
<protein>
    <submittedName>
        <fullName evidence="2">Phosphotransferase enzyme family domain-containing protein</fullName>
    </submittedName>
</protein>
<dbReference type="InterPro" id="IPR011009">
    <property type="entry name" value="Kinase-like_dom_sf"/>
</dbReference>
<organism evidence="2 3">
    <name type="scientific">Hirsutella rhossiliensis</name>
    <dbReference type="NCBI Taxonomy" id="111463"/>
    <lineage>
        <taxon>Eukaryota</taxon>
        <taxon>Fungi</taxon>
        <taxon>Dikarya</taxon>
        <taxon>Ascomycota</taxon>
        <taxon>Pezizomycotina</taxon>
        <taxon>Sordariomycetes</taxon>
        <taxon>Hypocreomycetidae</taxon>
        <taxon>Hypocreales</taxon>
        <taxon>Ophiocordycipitaceae</taxon>
        <taxon>Hirsutella</taxon>
    </lineage>
</organism>